<feature type="compositionally biased region" description="Basic residues" evidence="1">
    <location>
        <begin position="79"/>
        <end position="90"/>
    </location>
</feature>
<protein>
    <submittedName>
        <fullName evidence="3">Uncharacterized protein</fullName>
    </submittedName>
</protein>
<keyword evidence="2" id="KW-1185">Reference proteome</keyword>
<reference evidence="3" key="1">
    <citation type="submission" date="2022-11" db="UniProtKB">
        <authorList>
            <consortium name="WormBaseParasite"/>
        </authorList>
    </citation>
    <scope>IDENTIFICATION</scope>
</reference>
<proteinExistence type="predicted"/>
<evidence type="ECO:0000313" key="2">
    <source>
        <dbReference type="Proteomes" id="UP000887540"/>
    </source>
</evidence>
<feature type="region of interest" description="Disordered" evidence="1">
    <location>
        <begin position="31"/>
        <end position="111"/>
    </location>
</feature>
<organism evidence="2 3">
    <name type="scientific">Acrobeloides nanus</name>
    <dbReference type="NCBI Taxonomy" id="290746"/>
    <lineage>
        <taxon>Eukaryota</taxon>
        <taxon>Metazoa</taxon>
        <taxon>Ecdysozoa</taxon>
        <taxon>Nematoda</taxon>
        <taxon>Chromadorea</taxon>
        <taxon>Rhabditida</taxon>
        <taxon>Tylenchina</taxon>
        <taxon>Cephalobomorpha</taxon>
        <taxon>Cephaloboidea</taxon>
        <taxon>Cephalobidae</taxon>
        <taxon>Acrobeloides</taxon>
    </lineage>
</organism>
<dbReference type="WBParaSite" id="ACRNAN_scaffold4856.g6744.t1">
    <property type="protein sequence ID" value="ACRNAN_scaffold4856.g6744.t1"/>
    <property type="gene ID" value="ACRNAN_scaffold4856.g6744"/>
</dbReference>
<evidence type="ECO:0000256" key="1">
    <source>
        <dbReference type="SAM" id="MobiDB-lite"/>
    </source>
</evidence>
<feature type="compositionally biased region" description="Basic and acidic residues" evidence="1">
    <location>
        <begin position="59"/>
        <end position="69"/>
    </location>
</feature>
<dbReference type="AlphaFoldDB" id="A0A914DZY0"/>
<accession>A0A914DZY0</accession>
<sequence length="111" mass="12454">MAKITYFGVQTHRARQRSQAYVKACGALVLTPQSQHTGNEVAKSEPRPQSDRASLGDTEVPRQWEEVQQQKRAFPGVTRRMKPHPGRHPQRTCGVHAAKNEGCNQGKRLPD</sequence>
<dbReference type="Proteomes" id="UP000887540">
    <property type="component" value="Unplaced"/>
</dbReference>
<evidence type="ECO:0000313" key="3">
    <source>
        <dbReference type="WBParaSite" id="ACRNAN_scaffold4856.g6744.t1"/>
    </source>
</evidence>
<name>A0A914DZY0_9BILA</name>